<dbReference type="GO" id="GO:0005524">
    <property type="term" value="F:ATP binding"/>
    <property type="evidence" value="ECO:0007669"/>
    <property type="project" value="UniProtKB-KW"/>
</dbReference>
<evidence type="ECO:0000256" key="4">
    <source>
        <dbReference type="ARBA" id="ARBA00022840"/>
    </source>
</evidence>
<gene>
    <name evidence="9" type="ORF">OBBRIDRAFT_789596</name>
</gene>
<keyword evidence="6" id="KW-0732">Signal</keyword>
<feature type="chain" id="PRO_5034498494" evidence="6">
    <location>
        <begin position="30"/>
        <end position="753"/>
    </location>
</feature>
<feature type="domain" description="AMP-dependent synthetase/ligase" evidence="7">
    <location>
        <begin position="171"/>
        <end position="537"/>
    </location>
</feature>
<feature type="domain" description="Acetyl-coenzyme A synthetase N-terminal" evidence="8">
    <location>
        <begin position="87"/>
        <end position="143"/>
    </location>
</feature>
<comment type="similarity">
    <text evidence="1">Belongs to the ATP-dependent AMP-binding enzyme family.</text>
</comment>
<name>A0A8E2J3T0_9APHY</name>
<evidence type="ECO:0000313" key="10">
    <source>
        <dbReference type="Proteomes" id="UP000250043"/>
    </source>
</evidence>
<reference evidence="9 10" key="1">
    <citation type="submission" date="2016-07" db="EMBL/GenBank/DDBJ databases">
        <title>Draft genome of the white-rot fungus Obba rivulosa 3A-2.</title>
        <authorList>
            <consortium name="DOE Joint Genome Institute"/>
            <person name="Miettinen O."/>
            <person name="Riley R."/>
            <person name="Acob R."/>
            <person name="Barry K."/>
            <person name="Cullen D."/>
            <person name="De Vries R."/>
            <person name="Hainaut M."/>
            <person name="Hatakka A."/>
            <person name="Henrissat B."/>
            <person name="Hilden K."/>
            <person name="Kuo R."/>
            <person name="Labutti K."/>
            <person name="Lipzen A."/>
            <person name="Makela M.R."/>
            <person name="Sandor L."/>
            <person name="Spatafora J.W."/>
            <person name="Grigoriev I.V."/>
            <person name="Hibbett D.S."/>
        </authorList>
    </citation>
    <scope>NUCLEOTIDE SEQUENCE [LARGE SCALE GENOMIC DNA]</scope>
    <source>
        <strain evidence="9 10">3A-2</strain>
    </source>
</reference>
<evidence type="ECO:0000256" key="3">
    <source>
        <dbReference type="ARBA" id="ARBA00022741"/>
    </source>
</evidence>
<evidence type="ECO:0000313" key="9">
    <source>
        <dbReference type="EMBL" id="OCH94070.1"/>
    </source>
</evidence>
<dbReference type="Proteomes" id="UP000250043">
    <property type="component" value="Unassembled WGS sequence"/>
</dbReference>
<accession>A0A8E2J3T0</accession>
<dbReference type="OrthoDB" id="10253869at2759"/>
<sequence length="753" mass="82833">MSATPRIGRCCRLAPILRLLLPPPTSAMAHPLESDKTSPGETARTQPNRGDTNLGAVLWYPHSPETSRTVRFLGKIRDKYSLTISSYHDLHKWSTDHIDDFWSEVWDETNVCGHKGSHVVDTSLPPPANPPWFTEAKINFAENMLRCRSTSKAALIEILEPEQDKPTPPPRIVTYAELYQLVADVVSALLSYGLKAGDRVASYSSNCIENVAACLASSAIGCIWVSAAADFGAEGVFERFEQVQPSLIFSVGSVVYNGKTHPHIPKLKALLSGLSERASLQPKVVIFGNASSLRTAGDWQSGWVDWNEFIAEGNEKKLGRRLNGEIDWRRLDFNWPIWILFSSGTTGRPKPIVHRAGGMLLQSKKEFVICADLQPEDVFFYYTTTGWMMWNFLVSALSVGCTLVLYDGSPLRDPAFLWRLVDELGITIFGTSAKYIDQLSKVYKPAEHHSLSTLRHIYSTGSPLSPPLFDFVYENIRSDVLLGSITGGTDICSLFAGMCTALPVFRGEIQCRLLGMAVEAFTPTGVSAGPDEAGELVCLKPFPCMPAGFWPLPGYGSEDAVKAAQARYQQAYFSEFQNVWFHGDHVMITRSRAGNGGGLIMLGRSDGVLNPGGVRFGSAEIYDVLELCFSPAASHASHAIVDCLAVGQSIAKGTDERVILFVKLLEGQTLGADLETRIKAEIRTRRSARHVPAEVIQVRDIPYTVNMKRVEVPVKKIINGAPISSVNPATLRNPECLVEYEALGKILREKVRG</sequence>
<dbReference type="NCBIfam" id="NF002937">
    <property type="entry name" value="PRK03584.1"/>
    <property type="match status" value="1"/>
</dbReference>
<dbReference type="AlphaFoldDB" id="A0A8E2J3T0"/>
<keyword evidence="3" id="KW-0547">Nucleotide-binding</keyword>
<dbReference type="InterPro" id="IPR000873">
    <property type="entry name" value="AMP-dep_synth/lig_dom"/>
</dbReference>
<dbReference type="Pfam" id="PF16177">
    <property type="entry name" value="ACAS_N"/>
    <property type="match status" value="1"/>
</dbReference>
<evidence type="ECO:0000259" key="8">
    <source>
        <dbReference type="Pfam" id="PF16177"/>
    </source>
</evidence>
<keyword evidence="4" id="KW-0067">ATP-binding</keyword>
<evidence type="ECO:0000256" key="6">
    <source>
        <dbReference type="SAM" id="SignalP"/>
    </source>
</evidence>
<dbReference type="InterPro" id="IPR005914">
    <property type="entry name" value="Acac_CoA_synth"/>
</dbReference>
<evidence type="ECO:0000259" key="7">
    <source>
        <dbReference type="Pfam" id="PF00501"/>
    </source>
</evidence>
<feature type="signal peptide" evidence="6">
    <location>
        <begin position="1"/>
        <end position="29"/>
    </location>
</feature>
<keyword evidence="2 9" id="KW-0436">Ligase</keyword>
<dbReference type="GO" id="GO:0030729">
    <property type="term" value="F:acetoacetate-CoA ligase activity"/>
    <property type="evidence" value="ECO:0007669"/>
    <property type="project" value="InterPro"/>
</dbReference>
<dbReference type="InterPro" id="IPR042099">
    <property type="entry name" value="ANL_N_sf"/>
</dbReference>
<dbReference type="Pfam" id="PF00501">
    <property type="entry name" value="AMP-binding"/>
    <property type="match status" value="1"/>
</dbReference>
<organism evidence="9 10">
    <name type="scientific">Obba rivulosa</name>
    <dbReference type="NCBI Taxonomy" id="1052685"/>
    <lineage>
        <taxon>Eukaryota</taxon>
        <taxon>Fungi</taxon>
        <taxon>Dikarya</taxon>
        <taxon>Basidiomycota</taxon>
        <taxon>Agaricomycotina</taxon>
        <taxon>Agaricomycetes</taxon>
        <taxon>Polyporales</taxon>
        <taxon>Gelatoporiaceae</taxon>
        <taxon>Obba</taxon>
    </lineage>
</organism>
<evidence type="ECO:0000256" key="2">
    <source>
        <dbReference type="ARBA" id="ARBA00022598"/>
    </source>
</evidence>
<feature type="region of interest" description="Disordered" evidence="5">
    <location>
        <begin position="27"/>
        <end position="58"/>
    </location>
</feature>
<dbReference type="InterPro" id="IPR032387">
    <property type="entry name" value="ACAS_N"/>
</dbReference>
<dbReference type="Gene3D" id="3.30.300.30">
    <property type="match status" value="1"/>
</dbReference>
<dbReference type="GO" id="GO:0006629">
    <property type="term" value="P:lipid metabolic process"/>
    <property type="evidence" value="ECO:0007669"/>
    <property type="project" value="InterPro"/>
</dbReference>
<dbReference type="PROSITE" id="PS00455">
    <property type="entry name" value="AMP_BINDING"/>
    <property type="match status" value="1"/>
</dbReference>
<dbReference type="InterPro" id="IPR020845">
    <property type="entry name" value="AMP-binding_CS"/>
</dbReference>
<dbReference type="Gene3D" id="3.40.50.12780">
    <property type="entry name" value="N-terminal domain of ligase-like"/>
    <property type="match status" value="1"/>
</dbReference>
<proteinExistence type="inferred from homology"/>
<protein>
    <submittedName>
        <fullName evidence="9">Acetoacetate-CoA ligase</fullName>
    </submittedName>
</protein>
<evidence type="ECO:0000256" key="1">
    <source>
        <dbReference type="ARBA" id="ARBA00006432"/>
    </source>
</evidence>
<feature type="compositionally biased region" description="Polar residues" evidence="5">
    <location>
        <begin position="39"/>
        <end position="51"/>
    </location>
</feature>
<dbReference type="EMBL" id="KV722347">
    <property type="protein sequence ID" value="OCH94070.1"/>
    <property type="molecule type" value="Genomic_DNA"/>
</dbReference>
<keyword evidence="10" id="KW-1185">Reference proteome</keyword>
<dbReference type="InterPro" id="IPR045851">
    <property type="entry name" value="AMP-bd_C_sf"/>
</dbReference>
<evidence type="ECO:0000256" key="5">
    <source>
        <dbReference type="SAM" id="MobiDB-lite"/>
    </source>
</evidence>
<dbReference type="NCBIfam" id="TIGR01217">
    <property type="entry name" value="ac_ac_CoA_syn"/>
    <property type="match status" value="1"/>
</dbReference>
<dbReference type="SUPFAM" id="SSF56801">
    <property type="entry name" value="Acetyl-CoA synthetase-like"/>
    <property type="match status" value="1"/>
</dbReference>
<dbReference type="PANTHER" id="PTHR42921">
    <property type="entry name" value="ACETOACETYL-COA SYNTHETASE"/>
    <property type="match status" value="1"/>
</dbReference>
<dbReference type="PANTHER" id="PTHR42921:SF1">
    <property type="entry name" value="ACETOACETYL-COA SYNTHETASE"/>
    <property type="match status" value="1"/>
</dbReference>